<proteinExistence type="predicted"/>
<dbReference type="RefSeq" id="WP_187221130.1">
    <property type="nucleotide sequence ID" value="NZ_JABVED010000008.1"/>
</dbReference>
<dbReference type="InterPro" id="IPR000182">
    <property type="entry name" value="GNAT_dom"/>
</dbReference>
<gene>
    <name evidence="2" type="ORF">GPZ80_15840</name>
</gene>
<keyword evidence="3" id="KW-1185">Reference proteome</keyword>
<evidence type="ECO:0000313" key="2">
    <source>
        <dbReference type="EMBL" id="MBC6448648.1"/>
    </source>
</evidence>
<feature type="domain" description="N-acetyltransferase" evidence="1">
    <location>
        <begin position="4"/>
        <end position="135"/>
    </location>
</feature>
<dbReference type="InterPro" id="IPR016181">
    <property type="entry name" value="Acyl_CoA_acyltransferase"/>
</dbReference>
<comment type="caution">
    <text evidence="2">The sequence shown here is derived from an EMBL/GenBank/DDBJ whole genome shotgun (WGS) entry which is preliminary data.</text>
</comment>
<evidence type="ECO:0000259" key="1">
    <source>
        <dbReference type="PROSITE" id="PS51186"/>
    </source>
</evidence>
<accession>A0ABR7L7H6</accession>
<dbReference type="SUPFAM" id="SSF55729">
    <property type="entry name" value="Acyl-CoA N-acyltransferases (Nat)"/>
    <property type="match status" value="1"/>
</dbReference>
<reference evidence="2 3" key="1">
    <citation type="submission" date="2020-06" db="EMBL/GenBank/DDBJ databases">
        <title>Actinokineospora xiongansis sp. nov., isolated from soil of Baiyangdian.</title>
        <authorList>
            <person name="Zhang X."/>
        </authorList>
    </citation>
    <scope>NUCLEOTIDE SEQUENCE [LARGE SCALE GENOMIC DNA]</scope>
    <source>
        <strain evidence="2 3">HBU206404</strain>
    </source>
</reference>
<dbReference type="PANTHER" id="PTHR43233">
    <property type="entry name" value="FAMILY N-ACETYLTRANSFERASE, PUTATIVE (AFU_ORTHOLOGUE AFUA_6G03350)-RELATED"/>
    <property type="match status" value="1"/>
</dbReference>
<dbReference type="Gene3D" id="3.40.630.30">
    <property type="match status" value="1"/>
</dbReference>
<dbReference type="EMBL" id="JABVED010000008">
    <property type="protein sequence ID" value="MBC6448648.1"/>
    <property type="molecule type" value="Genomic_DNA"/>
</dbReference>
<evidence type="ECO:0000313" key="3">
    <source>
        <dbReference type="Proteomes" id="UP000734823"/>
    </source>
</evidence>
<sequence length="135" mass="14989">MWKCEIVDGAALDVAEVTALYRASTLAERRPVDDAERFADMVRNANLVVVARIDDRMVGISRSITDGAYVTYLSDIAVDLEFQRQGIGRDLIEATRQAHPRAKIVLLSAPAAVDYYPHIGFTRHNSAWVMDALTP</sequence>
<dbReference type="Pfam" id="PF13673">
    <property type="entry name" value="Acetyltransf_10"/>
    <property type="match status" value="1"/>
</dbReference>
<protein>
    <submittedName>
        <fullName evidence="2">GNAT family N-acetyltransferase</fullName>
    </submittedName>
</protein>
<organism evidence="2 3">
    <name type="scientific">Actinokineospora xionganensis</name>
    <dbReference type="NCBI Taxonomy" id="2684470"/>
    <lineage>
        <taxon>Bacteria</taxon>
        <taxon>Bacillati</taxon>
        <taxon>Actinomycetota</taxon>
        <taxon>Actinomycetes</taxon>
        <taxon>Pseudonocardiales</taxon>
        <taxon>Pseudonocardiaceae</taxon>
        <taxon>Actinokineospora</taxon>
    </lineage>
</organism>
<name>A0ABR7L7H6_9PSEU</name>
<dbReference type="PANTHER" id="PTHR43233:SF1">
    <property type="entry name" value="FAMILY N-ACETYLTRANSFERASE, PUTATIVE (AFU_ORTHOLOGUE AFUA_6G03350)-RELATED"/>
    <property type="match status" value="1"/>
</dbReference>
<dbReference type="CDD" id="cd04301">
    <property type="entry name" value="NAT_SF"/>
    <property type="match status" value="1"/>
</dbReference>
<dbReference type="PROSITE" id="PS51186">
    <property type="entry name" value="GNAT"/>
    <property type="match status" value="1"/>
</dbReference>
<dbReference type="Proteomes" id="UP000734823">
    <property type="component" value="Unassembled WGS sequence"/>
</dbReference>
<dbReference type="InterPro" id="IPR053144">
    <property type="entry name" value="Acetyltransferase_Butenolide"/>
</dbReference>